<dbReference type="InterPro" id="IPR001810">
    <property type="entry name" value="F-box_dom"/>
</dbReference>
<dbReference type="CDD" id="cd09917">
    <property type="entry name" value="F-box_SF"/>
    <property type="match status" value="1"/>
</dbReference>
<dbReference type="EMBL" id="KN834844">
    <property type="protein sequence ID" value="KIK52341.1"/>
    <property type="molecule type" value="Genomic_DNA"/>
</dbReference>
<feature type="compositionally biased region" description="Polar residues" evidence="1">
    <location>
        <begin position="1"/>
        <end position="15"/>
    </location>
</feature>
<organism evidence="3 4">
    <name type="scientific">Collybiopsis luxurians FD-317 M1</name>
    <dbReference type="NCBI Taxonomy" id="944289"/>
    <lineage>
        <taxon>Eukaryota</taxon>
        <taxon>Fungi</taxon>
        <taxon>Dikarya</taxon>
        <taxon>Basidiomycota</taxon>
        <taxon>Agaricomycotina</taxon>
        <taxon>Agaricomycetes</taxon>
        <taxon>Agaricomycetidae</taxon>
        <taxon>Agaricales</taxon>
        <taxon>Marasmiineae</taxon>
        <taxon>Omphalotaceae</taxon>
        <taxon>Collybiopsis</taxon>
        <taxon>Collybiopsis luxurians</taxon>
    </lineage>
</organism>
<sequence>MNPLTVTTPPLTSDSLIHPPKRRRNGDDGSAEPNGKRRRIGGGNVTRRKRNILLKAAIIQELPLELIFEILYHLQPYDLLRLARTSHAFRGLLMHKTSAFLWRQARVNVEPTLPALPFDLTEPAYAHMLFHHYCTFCEKRCEKAMWECRVRCCKKCFKNKFIPDNTDTRNSCFNLLQNDRVLSAVPKATGDGFRPHLYIEVLDSLTSELLNLTTGSGADNGTIEEWISYRVSQYTTVKSHATECASWDSARKALLAQERADARNRRCEWIEERAITEGWDCEIKSLHSYSRFPLVITHAGNHPSINKKDKNALTDADWLRIKPTIILRLQSQRTELYRQAMRRRLLLLQDTYAKFLVASVSDVLNSQEPARRLWSIPSLGDLLTFSGPIRHLLESTPLSRDPVLTPIWGSNLKDFSIVNASNDTDFFNLIQSTLSSSEFAEFMEEWKNEKEKELLSIYSRATVASDCTGTDTEAQLSDLHLATTVFKCNALGCGKALYYDEALEHNCTTRYHFEQEASFTSRPSCPGIEPSQNQSLLNTDWSRSKPLPSFVYGSSNEGNSSPSSIVLHGISFDCCEILQVKPWNDGGNRISFNYRGSRLARRILERDRYFDSCKTTIEQIRACDPPLSCNTCFWSKFRWPGIFLHEDVKIHDPVIDWAEWSSSFAPSLIPQFEWDNSSPDWYSSQTPGTSTQAQDNSFSFSLEEWVFGSRCRLCNELLHPMAVSEHLRLLHDTRTVEGNSYLDTNSRLPRAPT</sequence>
<gene>
    <name evidence="3" type="ORF">GYMLUDRAFT_49959</name>
</gene>
<feature type="region of interest" description="Disordered" evidence="1">
    <location>
        <begin position="1"/>
        <end position="43"/>
    </location>
</feature>
<dbReference type="HOGENOM" id="CLU_369616_0_0_1"/>
<feature type="domain" description="F-box" evidence="2">
    <location>
        <begin position="56"/>
        <end position="105"/>
    </location>
</feature>
<keyword evidence="4" id="KW-1185">Reference proteome</keyword>
<accession>A0A0D0BCX5</accession>
<dbReference type="Proteomes" id="UP000053593">
    <property type="component" value="Unassembled WGS sequence"/>
</dbReference>
<protein>
    <recommendedName>
        <fullName evidence="2">F-box domain-containing protein</fullName>
    </recommendedName>
</protein>
<evidence type="ECO:0000313" key="3">
    <source>
        <dbReference type="EMBL" id="KIK52341.1"/>
    </source>
</evidence>
<name>A0A0D0BCX5_9AGAR</name>
<dbReference type="Gene3D" id="1.20.1280.50">
    <property type="match status" value="1"/>
</dbReference>
<dbReference type="SUPFAM" id="SSF81383">
    <property type="entry name" value="F-box domain"/>
    <property type="match status" value="1"/>
</dbReference>
<dbReference type="AlphaFoldDB" id="A0A0D0BCX5"/>
<dbReference type="InterPro" id="IPR036047">
    <property type="entry name" value="F-box-like_dom_sf"/>
</dbReference>
<dbReference type="PROSITE" id="PS50181">
    <property type="entry name" value="FBOX"/>
    <property type="match status" value="1"/>
</dbReference>
<dbReference type="Pfam" id="PF12937">
    <property type="entry name" value="F-box-like"/>
    <property type="match status" value="1"/>
</dbReference>
<evidence type="ECO:0000256" key="1">
    <source>
        <dbReference type="SAM" id="MobiDB-lite"/>
    </source>
</evidence>
<evidence type="ECO:0000313" key="4">
    <source>
        <dbReference type="Proteomes" id="UP000053593"/>
    </source>
</evidence>
<reference evidence="3 4" key="1">
    <citation type="submission" date="2014-04" db="EMBL/GenBank/DDBJ databases">
        <title>Evolutionary Origins and Diversification of the Mycorrhizal Mutualists.</title>
        <authorList>
            <consortium name="DOE Joint Genome Institute"/>
            <consortium name="Mycorrhizal Genomics Consortium"/>
            <person name="Kohler A."/>
            <person name="Kuo A."/>
            <person name="Nagy L.G."/>
            <person name="Floudas D."/>
            <person name="Copeland A."/>
            <person name="Barry K.W."/>
            <person name="Cichocki N."/>
            <person name="Veneault-Fourrey C."/>
            <person name="LaButti K."/>
            <person name="Lindquist E.A."/>
            <person name="Lipzen A."/>
            <person name="Lundell T."/>
            <person name="Morin E."/>
            <person name="Murat C."/>
            <person name="Riley R."/>
            <person name="Ohm R."/>
            <person name="Sun H."/>
            <person name="Tunlid A."/>
            <person name="Henrissat B."/>
            <person name="Grigoriev I.V."/>
            <person name="Hibbett D.S."/>
            <person name="Martin F."/>
        </authorList>
    </citation>
    <scope>NUCLEOTIDE SEQUENCE [LARGE SCALE GENOMIC DNA]</scope>
    <source>
        <strain evidence="3 4">FD-317 M1</strain>
    </source>
</reference>
<proteinExistence type="predicted"/>
<evidence type="ECO:0000259" key="2">
    <source>
        <dbReference type="PROSITE" id="PS50181"/>
    </source>
</evidence>
<dbReference type="OrthoDB" id="2322499at2759"/>
<dbReference type="SMART" id="SM00256">
    <property type="entry name" value="FBOX"/>
    <property type="match status" value="1"/>
</dbReference>